<dbReference type="Proteomes" id="UP000632849">
    <property type="component" value="Unassembled WGS sequence"/>
</dbReference>
<evidence type="ECO:0000313" key="2">
    <source>
        <dbReference type="Proteomes" id="UP000632849"/>
    </source>
</evidence>
<reference evidence="1" key="2">
    <citation type="submission" date="2020-09" db="EMBL/GenBank/DDBJ databases">
        <authorList>
            <person name="Sun Q."/>
            <person name="Ohkuma M."/>
        </authorList>
    </citation>
    <scope>NUCLEOTIDE SEQUENCE</scope>
    <source>
        <strain evidence="1">JCM 4122</strain>
    </source>
</reference>
<gene>
    <name evidence="1" type="ORF">GCM10017667_40380</name>
</gene>
<evidence type="ECO:0000313" key="1">
    <source>
        <dbReference type="EMBL" id="GHG05469.1"/>
    </source>
</evidence>
<sequence>MDLEYAEFTRRKNLPWHSTQQGEAPQAASPCWVECHGKTDQDPYTAYNPFRPRRV</sequence>
<accession>A0A919BR72</accession>
<comment type="caution">
    <text evidence="1">The sequence shown here is derived from an EMBL/GenBank/DDBJ whole genome shotgun (WGS) entry which is preliminary data.</text>
</comment>
<reference evidence="1" key="1">
    <citation type="journal article" date="2014" name="Int. J. Syst. Evol. Microbiol.">
        <title>Complete genome sequence of Corynebacterium casei LMG S-19264T (=DSM 44701T), isolated from a smear-ripened cheese.</title>
        <authorList>
            <consortium name="US DOE Joint Genome Institute (JGI-PGF)"/>
            <person name="Walter F."/>
            <person name="Albersmeier A."/>
            <person name="Kalinowski J."/>
            <person name="Ruckert C."/>
        </authorList>
    </citation>
    <scope>NUCLEOTIDE SEQUENCE</scope>
    <source>
        <strain evidence="1">JCM 4122</strain>
    </source>
</reference>
<protein>
    <submittedName>
        <fullName evidence="1">Uncharacterized protein</fullName>
    </submittedName>
</protein>
<dbReference type="AlphaFoldDB" id="A0A919BR72"/>
<name>A0A919BR72_STRFL</name>
<keyword evidence="2" id="KW-1185">Reference proteome</keyword>
<organism evidence="1 2">
    <name type="scientific">Streptomyces filamentosus</name>
    <name type="common">Streptomyces roseosporus</name>
    <dbReference type="NCBI Taxonomy" id="67294"/>
    <lineage>
        <taxon>Bacteria</taxon>
        <taxon>Bacillati</taxon>
        <taxon>Actinomycetota</taxon>
        <taxon>Actinomycetes</taxon>
        <taxon>Kitasatosporales</taxon>
        <taxon>Streptomycetaceae</taxon>
        <taxon>Streptomyces</taxon>
    </lineage>
</organism>
<proteinExistence type="predicted"/>
<dbReference type="EMBL" id="BNBE01000002">
    <property type="protein sequence ID" value="GHG05469.1"/>
    <property type="molecule type" value="Genomic_DNA"/>
</dbReference>